<comment type="subcellular location">
    <subcellularLocation>
        <location evidence="1">Endoplasmic reticulum</location>
    </subcellularLocation>
</comment>
<evidence type="ECO:0000313" key="9">
    <source>
        <dbReference type="EMBL" id="CAG8505531.1"/>
    </source>
</evidence>
<dbReference type="GO" id="GO:0006004">
    <property type="term" value="P:fucose metabolic process"/>
    <property type="evidence" value="ECO:0007669"/>
    <property type="project" value="UniProtKB-KW"/>
</dbReference>
<dbReference type="InterPro" id="IPR045130">
    <property type="entry name" value="OFUT2-like"/>
</dbReference>
<name>A0A9N9F2I6_9GLOM</name>
<comment type="pathway">
    <text evidence="2">Protein modification; protein glycosylation.</text>
</comment>
<dbReference type="Proteomes" id="UP000789831">
    <property type="component" value="Unassembled WGS sequence"/>
</dbReference>
<dbReference type="OrthoDB" id="2020419at2759"/>
<evidence type="ECO:0000256" key="3">
    <source>
        <dbReference type="ARBA" id="ARBA00022679"/>
    </source>
</evidence>
<comment type="similarity">
    <text evidence="7">Belongs to the glycosyltransferase 68 family.</text>
</comment>
<dbReference type="PANTHER" id="PTHR13398">
    <property type="entry name" value="GDP-FUCOSE PROTEIN O-FUCOSYLTRANSFERASE 2"/>
    <property type="match status" value="1"/>
</dbReference>
<dbReference type="Gene3D" id="3.40.50.11350">
    <property type="match status" value="1"/>
</dbReference>
<accession>A0A9N9F2I6</accession>
<dbReference type="GO" id="GO:0005783">
    <property type="term" value="C:endoplasmic reticulum"/>
    <property type="evidence" value="ECO:0007669"/>
    <property type="project" value="UniProtKB-SubCell"/>
</dbReference>
<dbReference type="AlphaFoldDB" id="A0A9N9F2I6"/>
<keyword evidence="3" id="KW-0808">Transferase</keyword>
<dbReference type="CDD" id="cd11296">
    <property type="entry name" value="O-FucT_like"/>
    <property type="match status" value="1"/>
</dbReference>
<organism evidence="9 10">
    <name type="scientific">Ambispora gerdemannii</name>
    <dbReference type="NCBI Taxonomy" id="144530"/>
    <lineage>
        <taxon>Eukaryota</taxon>
        <taxon>Fungi</taxon>
        <taxon>Fungi incertae sedis</taxon>
        <taxon>Mucoromycota</taxon>
        <taxon>Glomeromycotina</taxon>
        <taxon>Glomeromycetes</taxon>
        <taxon>Archaeosporales</taxon>
        <taxon>Ambisporaceae</taxon>
        <taxon>Ambispora</taxon>
    </lineage>
</organism>
<dbReference type="PANTHER" id="PTHR13398:SF0">
    <property type="entry name" value="GDP-FUCOSE PROTEIN O-FUCOSYLTRANSFERASE 2"/>
    <property type="match status" value="1"/>
</dbReference>
<keyword evidence="5" id="KW-0294">Fucose metabolism</keyword>
<dbReference type="EMBL" id="CAJVPL010000518">
    <property type="protein sequence ID" value="CAG8505531.1"/>
    <property type="molecule type" value="Genomic_DNA"/>
</dbReference>
<evidence type="ECO:0000256" key="5">
    <source>
        <dbReference type="ARBA" id="ARBA00023253"/>
    </source>
</evidence>
<reference evidence="9" key="1">
    <citation type="submission" date="2021-06" db="EMBL/GenBank/DDBJ databases">
        <authorList>
            <person name="Kallberg Y."/>
            <person name="Tangrot J."/>
            <person name="Rosling A."/>
        </authorList>
    </citation>
    <scope>NUCLEOTIDE SEQUENCE</scope>
    <source>
        <strain evidence="9">MT106</strain>
    </source>
</reference>
<evidence type="ECO:0000256" key="2">
    <source>
        <dbReference type="ARBA" id="ARBA00004922"/>
    </source>
</evidence>
<evidence type="ECO:0000313" key="10">
    <source>
        <dbReference type="Proteomes" id="UP000789831"/>
    </source>
</evidence>
<keyword evidence="4" id="KW-0256">Endoplasmic reticulum</keyword>
<dbReference type="Pfam" id="PF10250">
    <property type="entry name" value="O-FucT"/>
    <property type="match status" value="1"/>
</dbReference>
<sequence length="460" mass="53075">IIELQQPRLDVDENYQPIINTELTPKNPYTKIKEINMKYCGFVKCKYLFPAYIGEQESKAQQHFRNLLRLAQRLDRTLVLPNVGDSRISSCKSYPFEYYYSVKSLRNLLSRPSLITQSELYKWLEARKNLREEENTSLLPTAKIVIIEKGDDRINNNVTSATIDLTTPKARRQICVSPFIEKKKLSSAPTFNLQTRTSNYWSTKGNREAISKFFEENLKNDESEVMIVHYTLRFPFTDATPLPVAYSEKLIERVQTATSSIHPYVAVHWRMEGADDINLPTCAKNLVEYLQNLKDTHGITNVYFATDYPVEGGPIHSGTFRGLNENHHEAIDIIRKEIDFYTWGKLSDSSNNTSVMGILDKLVLMHADWFVSGPLECRKDSSSFTIQIIEQRNQIMKYQKKKAAEISRIENSADNNHHDDSSIPVQEETFNDPEEENYYSNDPIILGSSEFKLLNVGEEW</sequence>
<keyword evidence="10" id="KW-1185">Reference proteome</keyword>
<dbReference type="GO" id="GO:0046922">
    <property type="term" value="F:peptide-O-fucosyltransferase activity"/>
    <property type="evidence" value="ECO:0007669"/>
    <property type="project" value="InterPro"/>
</dbReference>
<comment type="caution">
    <text evidence="9">The sequence shown here is derived from an EMBL/GenBank/DDBJ whole genome shotgun (WGS) entry which is preliminary data.</text>
</comment>
<gene>
    <name evidence="9" type="ORF">AGERDE_LOCUS4471</name>
</gene>
<evidence type="ECO:0000256" key="1">
    <source>
        <dbReference type="ARBA" id="ARBA00004240"/>
    </source>
</evidence>
<evidence type="ECO:0000256" key="7">
    <source>
        <dbReference type="ARBA" id="ARBA00025803"/>
    </source>
</evidence>
<keyword evidence="6" id="KW-0119">Carbohydrate metabolism</keyword>
<evidence type="ECO:0000256" key="8">
    <source>
        <dbReference type="ARBA" id="ARBA00026232"/>
    </source>
</evidence>
<proteinExistence type="inferred from homology"/>
<feature type="non-terminal residue" evidence="9">
    <location>
        <position position="1"/>
    </location>
</feature>
<dbReference type="InterPro" id="IPR019378">
    <property type="entry name" value="GDP-Fuc_O-FucTrfase"/>
</dbReference>
<protein>
    <recommendedName>
        <fullName evidence="8">GDP-fucose protein O-fucosyltransferase 2</fullName>
    </recommendedName>
</protein>
<evidence type="ECO:0000256" key="6">
    <source>
        <dbReference type="ARBA" id="ARBA00023277"/>
    </source>
</evidence>
<evidence type="ECO:0000256" key="4">
    <source>
        <dbReference type="ARBA" id="ARBA00022824"/>
    </source>
</evidence>